<accession>A0ABV6Z1D1</accession>
<keyword evidence="3" id="KW-1185">Reference proteome</keyword>
<protein>
    <submittedName>
        <fullName evidence="2">Type IV toxin-antitoxin system AbiEi family antitoxin</fullName>
    </submittedName>
</protein>
<gene>
    <name evidence="2" type="ORF">ACFL27_18760</name>
</gene>
<dbReference type="Pfam" id="PF01047">
    <property type="entry name" value="MarR"/>
    <property type="match status" value="1"/>
</dbReference>
<name>A0ABV6Z1D1_UNCC1</name>
<dbReference type="InterPro" id="IPR036388">
    <property type="entry name" value="WH-like_DNA-bd_sf"/>
</dbReference>
<dbReference type="Gene3D" id="1.10.10.10">
    <property type="entry name" value="Winged helix-like DNA-binding domain superfamily/Winged helix DNA-binding domain"/>
    <property type="match status" value="1"/>
</dbReference>
<dbReference type="InterPro" id="IPR036390">
    <property type="entry name" value="WH_DNA-bd_sf"/>
</dbReference>
<organism evidence="2 3">
    <name type="scientific">candidate division CSSED10-310 bacterium</name>
    <dbReference type="NCBI Taxonomy" id="2855610"/>
    <lineage>
        <taxon>Bacteria</taxon>
        <taxon>Bacteria division CSSED10-310</taxon>
    </lineage>
</organism>
<evidence type="ECO:0000313" key="3">
    <source>
        <dbReference type="Proteomes" id="UP001594351"/>
    </source>
</evidence>
<comment type="caution">
    <text evidence="2">The sequence shown here is derived from an EMBL/GenBank/DDBJ whole genome shotgun (WGS) entry which is preliminary data.</text>
</comment>
<evidence type="ECO:0000259" key="1">
    <source>
        <dbReference type="Pfam" id="PF01047"/>
    </source>
</evidence>
<dbReference type="SUPFAM" id="SSF46785">
    <property type="entry name" value="Winged helix' DNA-binding domain"/>
    <property type="match status" value="1"/>
</dbReference>
<sequence length="351" mass="39867">MSRITGKDTLQKVAQSLAEWFKTAEHEIPVSDVQSDRGIDGYIHVAGLVFGVQIKNSSNYAQIMSALHVFKNMNSLSEKSFIPLLVVPYMGELGRKLCQKEAVSWIDLSGNADIFHQNIRILIDGRPNLFTAPGRPPNPFAPKSSRITRWLLMNTDQAISQRELAQQTEMDEGFTSRIVTQLEKQGLIARLRDRTIVVPDPDSLLDAWRESYDFDQNHILKGHIAERSSNERLMKLSHMFQDHEIQHAATGLCAAWQYTQFAGFRIVTFYIDSHPSADLLSELKFREDVRGSNTWLVVPKDEGVFQGSSLVVDIQCVHPVQTYLDLFGHPERSKDAAEYIRSQLLNWNKNA</sequence>
<proteinExistence type="predicted"/>
<dbReference type="Proteomes" id="UP001594351">
    <property type="component" value="Unassembled WGS sequence"/>
</dbReference>
<dbReference type="InterPro" id="IPR019238">
    <property type="entry name" value="AbiEi_2"/>
</dbReference>
<dbReference type="EMBL" id="JBHPBY010000286">
    <property type="protein sequence ID" value="MFC1852242.1"/>
    <property type="molecule type" value="Genomic_DNA"/>
</dbReference>
<dbReference type="InterPro" id="IPR000835">
    <property type="entry name" value="HTH_MarR-typ"/>
</dbReference>
<evidence type="ECO:0000313" key="2">
    <source>
        <dbReference type="EMBL" id="MFC1852242.1"/>
    </source>
</evidence>
<feature type="domain" description="HTH marR-type" evidence="1">
    <location>
        <begin position="157"/>
        <end position="193"/>
    </location>
</feature>
<dbReference type="Pfam" id="PF09952">
    <property type="entry name" value="AbiEi_2"/>
    <property type="match status" value="1"/>
</dbReference>
<reference evidence="2 3" key="1">
    <citation type="submission" date="2024-09" db="EMBL/GenBank/DDBJ databases">
        <title>Laminarin stimulates single cell rates of sulfate reduction while oxygen inhibits transcriptomic activity in coastal marine sediment.</title>
        <authorList>
            <person name="Lindsay M."/>
            <person name="Orcutt B."/>
            <person name="Emerson D."/>
            <person name="Stepanauskas R."/>
            <person name="D'Angelo T."/>
        </authorList>
    </citation>
    <scope>NUCLEOTIDE SEQUENCE [LARGE SCALE GENOMIC DNA]</scope>
    <source>
        <strain evidence="2">SAG AM-311-K15</strain>
    </source>
</reference>